<dbReference type="EMBL" id="CAJVPP010014712">
    <property type="protein sequence ID" value="CAG8724979.1"/>
    <property type="molecule type" value="Genomic_DNA"/>
</dbReference>
<proteinExistence type="predicted"/>
<sequence>EFKDAALIASKLWKNLNHDKQECYKLISQLHRFGSGLNLYDLPYIENIDTLDLWWGSIKTKPRHLAKLAI</sequence>
<organism evidence="1 2">
    <name type="scientific">Funneliformis mosseae</name>
    <name type="common">Endomycorrhizal fungus</name>
    <name type="synonym">Glomus mosseae</name>
    <dbReference type="NCBI Taxonomy" id="27381"/>
    <lineage>
        <taxon>Eukaryota</taxon>
        <taxon>Fungi</taxon>
        <taxon>Fungi incertae sedis</taxon>
        <taxon>Mucoromycota</taxon>
        <taxon>Glomeromycotina</taxon>
        <taxon>Glomeromycetes</taxon>
        <taxon>Glomerales</taxon>
        <taxon>Glomeraceae</taxon>
        <taxon>Funneliformis</taxon>
    </lineage>
</organism>
<gene>
    <name evidence="1" type="ORF">FMOSSE_LOCUS15268</name>
</gene>
<accession>A0A9N9NCJ9</accession>
<comment type="caution">
    <text evidence="1">The sequence shown here is derived from an EMBL/GenBank/DDBJ whole genome shotgun (WGS) entry which is preliminary data.</text>
</comment>
<feature type="non-terminal residue" evidence="1">
    <location>
        <position position="1"/>
    </location>
</feature>
<dbReference type="AlphaFoldDB" id="A0A9N9NCJ9"/>
<reference evidence="1" key="1">
    <citation type="submission" date="2021-06" db="EMBL/GenBank/DDBJ databases">
        <authorList>
            <person name="Kallberg Y."/>
            <person name="Tangrot J."/>
            <person name="Rosling A."/>
        </authorList>
    </citation>
    <scope>NUCLEOTIDE SEQUENCE</scope>
    <source>
        <strain evidence="1">87-6 pot B 2015</strain>
    </source>
</reference>
<evidence type="ECO:0000313" key="1">
    <source>
        <dbReference type="EMBL" id="CAG8724979.1"/>
    </source>
</evidence>
<evidence type="ECO:0000313" key="2">
    <source>
        <dbReference type="Proteomes" id="UP000789375"/>
    </source>
</evidence>
<keyword evidence="2" id="KW-1185">Reference proteome</keyword>
<dbReference type="Proteomes" id="UP000789375">
    <property type="component" value="Unassembled WGS sequence"/>
</dbReference>
<protein>
    <submittedName>
        <fullName evidence="1">2725_t:CDS:1</fullName>
    </submittedName>
</protein>
<name>A0A9N9NCJ9_FUNMO</name>